<gene>
    <name evidence="1" type="ORF">L9F63_001043</name>
</gene>
<proteinExistence type="predicted"/>
<protein>
    <submittedName>
        <fullName evidence="1">Uncharacterized protein</fullName>
    </submittedName>
</protein>
<accession>A0AAD8AKM5</accession>
<feature type="non-terminal residue" evidence="1">
    <location>
        <position position="1"/>
    </location>
</feature>
<evidence type="ECO:0000313" key="1">
    <source>
        <dbReference type="EMBL" id="KAJ9600831.1"/>
    </source>
</evidence>
<reference evidence="1" key="1">
    <citation type="journal article" date="2023" name="IScience">
        <title>Live-bearing cockroach genome reveals convergent evolutionary mechanisms linked to viviparity in insects and beyond.</title>
        <authorList>
            <person name="Fouks B."/>
            <person name="Harrison M.C."/>
            <person name="Mikhailova A.A."/>
            <person name="Marchal E."/>
            <person name="English S."/>
            <person name="Carruthers M."/>
            <person name="Jennings E.C."/>
            <person name="Chiamaka E.L."/>
            <person name="Frigard R.A."/>
            <person name="Pippel M."/>
            <person name="Attardo G.M."/>
            <person name="Benoit J.B."/>
            <person name="Bornberg-Bauer E."/>
            <person name="Tobe S.S."/>
        </authorList>
    </citation>
    <scope>NUCLEOTIDE SEQUENCE</scope>
    <source>
        <strain evidence="1">Stay&amp;Tobe</strain>
    </source>
</reference>
<dbReference type="EMBL" id="JASPKZ010000045">
    <property type="protein sequence ID" value="KAJ9600831.1"/>
    <property type="molecule type" value="Genomic_DNA"/>
</dbReference>
<keyword evidence="2" id="KW-1185">Reference proteome</keyword>
<feature type="non-terminal residue" evidence="1">
    <location>
        <position position="56"/>
    </location>
</feature>
<name>A0AAD8AKM5_DIPPU</name>
<dbReference type="Proteomes" id="UP001233999">
    <property type="component" value="Unassembled WGS sequence"/>
</dbReference>
<evidence type="ECO:0000313" key="2">
    <source>
        <dbReference type="Proteomes" id="UP001233999"/>
    </source>
</evidence>
<dbReference type="AlphaFoldDB" id="A0AAD8AKM5"/>
<organism evidence="1 2">
    <name type="scientific">Diploptera punctata</name>
    <name type="common">Pacific beetle cockroach</name>
    <dbReference type="NCBI Taxonomy" id="6984"/>
    <lineage>
        <taxon>Eukaryota</taxon>
        <taxon>Metazoa</taxon>
        <taxon>Ecdysozoa</taxon>
        <taxon>Arthropoda</taxon>
        <taxon>Hexapoda</taxon>
        <taxon>Insecta</taxon>
        <taxon>Pterygota</taxon>
        <taxon>Neoptera</taxon>
        <taxon>Polyneoptera</taxon>
        <taxon>Dictyoptera</taxon>
        <taxon>Blattodea</taxon>
        <taxon>Blaberoidea</taxon>
        <taxon>Blaberidae</taxon>
        <taxon>Diplopterinae</taxon>
        <taxon>Diploptera</taxon>
    </lineage>
</organism>
<comment type="caution">
    <text evidence="1">The sequence shown here is derived from an EMBL/GenBank/DDBJ whole genome shotgun (WGS) entry which is preliminary data.</text>
</comment>
<reference evidence="1" key="2">
    <citation type="submission" date="2023-05" db="EMBL/GenBank/DDBJ databases">
        <authorList>
            <person name="Fouks B."/>
        </authorList>
    </citation>
    <scope>NUCLEOTIDE SEQUENCE</scope>
    <source>
        <strain evidence="1">Stay&amp;Tobe</strain>
        <tissue evidence="1">Testes</tissue>
    </source>
</reference>
<sequence>VWLEHTTKSPRDTSKLTVSVLRTRHCYYAQLYSSLPLVKLGNDVRNVKKFLHNHHI</sequence>